<dbReference type="PANTHER" id="PTHR11820">
    <property type="entry name" value="ACYLPYRUVASE"/>
    <property type="match status" value="1"/>
</dbReference>
<dbReference type="GO" id="GO:0046872">
    <property type="term" value="F:metal ion binding"/>
    <property type="evidence" value="ECO:0007669"/>
    <property type="project" value="UniProtKB-KW"/>
</dbReference>
<dbReference type="Pfam" id="PF01557">
    <property type="entry name" value="FAA_hydrolase"/>
    <property type="match status" value="1"/>
</dbReference>
<keyword evidence="5" id="KW-1185">Reference proteome</keyword>
<dbReference type="OrthoDB" id="74910at2759"/>
<dbReference type="SUPFAM" id="SSF56529">
    <property type="entry name" value="FAH"/>
    <property type="match status" value="1"/>
</dbReference>
<comment type="similarity">
    <text evidence="1">Belongs to the FAH family.</text>
</comment>
<organism evidence="4 5">
    <name type="scientific">Maudiozyma saulgeensis</name>
    <dbReference type="NCBI Taxonomy" id="1789683"/>
    <lineage>
        <taxon>Eukaryota</taxon>
        <taxon>Fungi</taxon>
        <taxon>Dikarya</taxon>
        <taxon>Ascomycota</taxon>
        <taxon>Saccharomycotina</taxon>
        <taxon>Saccharomycetes</taxon>
        <taxon>Saccharomycetales</taxon>
        <taxon>Saccharomycetaceae</taxon>
        <taxon>Maudiozyma</taxon>
    </lineage>
</organism>
<gene>
    <name evidence="4" type="ORF">KASA_0O04048G</name>
</gene>
<evidence type="ECO:0000313" key="5">
    <source>
        <dbReference type="Proteomes" id="UP000196158"/>
    </source>
</evidence>
<dbReference type="EMBL" id="FXLY01000004">
    <property type="protein sequence ID" value="SMN19816.1"/>
    <property type="molecule type" value="Genomic_DNA"/>
</dbReference>
<dbReference type="PANTHER" id="PTHR11820:SF7">
    <property type="entry name" value="ACYLPYRUVASE FAHD1, MITOCHONDRIAL"/>
    <property type="match status" value="1"/>
</dbReference>
<dbReference type="Gene3D" id="3.90.850.10">
    <property type="entry name" value="Fumarylacetoacetase-like, C-terminal domain"/>
    <property type="match status" value="1"/>
</dbReference>
<dbReference type="AlphaFoldDB" id="A0A1X7R3L1"/>
<dbReference type="GO" id="GO:0018773">
    <property type="term" value="F:acetylpyruvate hydrolase activity"/>
    <property type="evidence" value="ECO:0007669"/>
    <property type="project" value="TreeGrafter"/>
</dbReference>
<dbReference type="InterPro" id="IPR036663">
    <property type="entry name" value="Fumarylacetoacetase_C_sf"/>
</dbReference>
<reference evidence="4 5" key="1">
    <citation type="submission" date="2017-04" db="EMBL/GenBank/DDBJ databases">
        <authorList>
            <person name="Afonso C.L."/>
            <person name="Miller P.J."/>
            <person name="Scott M.A."/>
            <person name="Spackman E."/>
            <person name="Goraichik I."/>
            <person name="Dimitrov K.M."/>
            <person name="Suarez D.L."/>
            <person name="Swayne D.E."/>
        </authorList>
    </citation>
    <scope>NUCLEOTIDE SEQUENCE [LARGE SCALE GENOMIC DNA]</scope>
</reference>
<protein>
    <recommendedName>
        <fullName evidence="3">Fumarylacetoacetase-like C-terminal domain-containing protein</fullName>
    </recommendedName>
</protein>
<evidence type="ECO:0000259" key="3">
    <source>
        <dbReference type="Pfam" id="PF01557"/>
    </source>
</evidence>
<feature type="domain" description="Fumarylacetoacetase-like C-terminal" evidence="3">
    <location>
        <begin position="11"/>
        <end position="235"/>
    </location>
</feature>
<evidence type="ECO:0000313" key="4">
    <source>
        <dbReference type="EMBL" id="SMN19816.1"/>
    </source>
</evidence>
<name>A0A1X7R3L1_9SACH</name>
<evidence type="ECO:0000256" key="2">
    <source>
        <dbReference type="ARBA" id="ARBA00022723"/>
    </source>
</evidence>
<keyword evidence="2" id="KW-0479">Metal-binding</keyword>
<dbReference type="GO" id="GO:0005739">
    <property type="term" value="C:mitochondrion"/>
    <property type="evidence" value="ECO:0007669"/>
    <property type="project" value="TreeGrafter"/>
</dbReference>
<dbReference type="InterPro" id="IPR011234">
    <property type="entry name" value="Fumarylacetoacetase-like_C"/>
</dbReference>
<sequence length="264" mass="29330">MSFRYLKSVNKIVCIGRNYAAHIKELNNAVPKHPFFFEKPTTSLITPLSSGNKHIGQGEATFSKLKEDGTNPSPIYIPKNVNVHHEIELGLVMKNTISNISVDNFGLQDMLDNVAGFCLALDLTGRNVQSDAKKKGLPWFFAKGYDTFCPVSQMLTPEQIPGFRNTPLDQIHSKFQLKCYVNDELRQDGHLDLMLNPMHKIVGHIAEAVTLEAGDLVLTGTPAGVGQLQTGDVIRGQLFFGENLLVDMSFDCQDRPGNYEYKSS</sequence>
<evidence type="ECO:0000256" key="1">
    <source>
        <dbReference type="ARBA" id="ARBA00010211"/>
    </source>
</evidence>
<dbReference type="STRING" id="1789683.A0A1X7R3L1"/>
<dbReference type="Proteomes" id="UP000196158">
    <property type="component" value="Unassembled WGS sequence"/>
</dbReference>
<proteinExistence type="inferred from homology"/>
<accession>A0A1X7R3L1</accession>